<keyword evidence="4" id="KW-1185">Reference proteome</keyword>
<evidence type="ECO:0000313" key="3">
    <source>
        <dbReference type="EMBL" id="TQV80736.1"/>
    </source>
</evidence>
<evidence type="ECO:0000256" key="2">
    <source>
        <dbReference type="SAM" id="Phobius"/>
    </source>
</evidence>
<dbReference type="Proteomes" id="UP000315252">
    <property type="component" value="Unassembled WGS sequence"/>
</dbReference>
<keyword evidence="2" id="KW-0812">Transmembrane</keyword>
<sequence length="291" mass="34059">MNGLGMVFENTYALLITISAKTVEKIVFILTSFAFVFASGIASTSVFSSEEYIYSVNDKKINIEEFIDFIANVDLNTQDSNLDRIIKIPKYLLNRFNWVDEACVFLSDEQNLRDYGSFPEMNEEFHLKLVSFEMRLCTRVLAQRIDKADVIYAGVIDEFENRILDRAEECGYNNSQDFPSYAAGYLILGRQDFEKIDGFVCGDYVASPDYYHEIDFVLNVFVVKYIYMNKIFGDKVLADKYFAYEKRVIENRKREFQEYLATPEGQKQLQEMQALEKEENERRRMPRDIEN</sequence>
<gene>
    <name evidence="3" type="ORF">FKG95_11315</name>
</gene>
<accession>A0A545TU44</accession>
<comment type="caution">
    <text evidence="3">The sequence shown here is derived from an EMBL/GenBank/DDBJ whole genome shotgun (WGS) entry which is preliminary data.</text>
</comment>
<organism evidence="3 4">
    <name type="scientific">Denitrobaculum tricleocarpae</name>
    <dbReference type="NCBI Taxonomy" id="2591009"/>
    <lineage>
        <taxon>Bacteria</taxon>
        <taxon>Pseudomonadati</taxon>
        <taxon>Pseudomonadota</taxon>
        <taxon>Alphaproteobacteria</taxon>
        <taxon>Rhodospirillales</taxon>
        <taxon>Rhodospirillaceae</taxon>
        <taxon>Denitrobaculum</taxon>
    </lineage>
</organism>
<feature type="compositionally biased region" description="Basic and acidic residues" evidence="1">
    <location>
        <begin position="274"/>
        <end position="291"/>
    </location>
</feature>
<feature type="transmembrane region" description="Helical" evidence="2">
    <location>
        <begin position="26"/>
        <end position="47"/>
    </location>
</feature>
<proteinExistence type="predicted"/>
<feature type="region of interest" description="Disordered" evidence="1">
    <location>
        <begin position="264"/>
        <end position="291"/>
    </location>
</feature>
<evidence type="ECO:0000313" key="4">
    <source>
        <dbReference type="Proteomes" id="UP000315252"/>
    </source>
</evidence>
<name>A0A545TU44_9PROT</name>
<dbReference type="AlphaFoldDB" id="A0A545TU44"/>
<reference evidence="3 4" key="1">
    <citation type="submission" date="2019-06" db="EMBL/GenBank/DDBJ databases">
        <title>Whole genome sequence for Rhodospirillaceae sp. R148.</title>
        <authorList>
            <person name="Wang G."/>
        </authorList>
    </citation>
    <scope>NUCLEOTIDE SEQUENCE [LARGE SCALE GENOMIC DNA]</scope>
    <source>
        <strain evidence="3 4">R148</strain>
    </source>
</reference>
<keyword evidence="2" id="KW-0472">Membrane</keyword>
<keyword evidence="2" id="KW-1133">Transmembrane helix</keyword>
<protein>
    <submittedName>
        <fullName evidence="3">Uncharacterized protein</fullName>
    </submittedName>
</protein>
<dbReference type="RefSeq" id="WP_142896450.1">
    <property type="nucleotide sequence ID" value="NZ_ML660054.1"/>
</dbReference>
<evidence type="ECO:0000256" key="1">
    <source>
        <dbReference type="SAM" id="MobiDB-lite"/>
    </source>
</evidence>
<dbReference type="EMBL" id="VHSH01000003">
    <property type="protein sequence ID" value="TQV80736.1"/>
    <property type="molecule type" value="Genomic_DNA"/>
</dbReference>